<dbReference type="Pfam" id="PF01425">
    <property type="entry name" value="Amidase"/>
    <property type="match status" value="1"/>
</dbReference>
<dbReference type="AlphaFoldDB" id="A0AA39QWC0"/>
<accession>A0AA39QWC0</accession>
<dbReference type="InterPro" id="IPR036928">
    <property type="entry name" value="AS_sf"/>
</dbReference>
<comment type="similarity">
    <text evidence="1">Belongs to the amidase family.</text>
</comment>
<comment type="caution">
    <text evidence="4">The sequence shown here is derived from an EMBL/GenBank/DDBJ whole genome shotgun (WGS) entry which is preliminary data.</text>
</comment>
<dbReference type="InterPro" id="IPR020556">
    <property type="entry name" value="Amidase_CS"/>
</dbReference>
<reference evidence="4" key="1">
    <citation type="submission" date="2023-03" db="EMBL/GenBank/DDBJ databases">
        <title>Complete genome of Cladonia borealis.</title>
        <authorList>
            <person name="Park H."/>
        </authorList>
    </citation>
    <scope>NUCLEOTIDE SEQUENCE</scope>
    <source>
        <strain evidence="4">ANT050790</strain>
    </source>
</reference>
<organism evidence="4 5">
    <name type="scientific">Cladonia borealis</name>
    <dbReference type="NCBI Taxonomy" id="184061"/>
    <lineage>
        <taxon>Eukaryota</taxon>
        <taxon>Fungi</taxon>
        <taxon>Dikarya</taxon>
        <taxon>Ascomycota</taxon>
        <taxon>Pezizomycotina</taxon>
        <taxon>Lecanoromycetes</taxon>
        <taxon>OSLEUM clade</taxon>
        <taxon>Lecanoromycetidae</taxon>
        <taxon>Lecanorales</taxon>
        <taxon>Lecanorineae</taxon>
        <taxon>Cladoniaceae</taxon>
        <taxon>Cladonia</taxon>
    </lineage>
</organism>
<dbReference type="GO" id="GO:0003824">
    <property type="term" value="F:catalytic activity"/>
    <property type="evidence" value="ECO:0007669"/>
    <property type="project" value="InterPro"/>
</dbReference>
<evidence type="ECO:0000313" key="5">
    <source>
        <dbReference type="Proteomes" id="UP001166286"/>
    </source>
</evidence>
<dbReference type="PANTHER" id="PTHR11895:SF67">
    <property type="entry name" value="AMIDASE DOMAIN-CONTAINING PROTEIN"/>
    <property type="match status" value="1"/>
</dbReference>
<evidence type="ECO:0000313" key="4">
    <source>
        <dbReference type="EMBL" id="KAK0509285.1"/>
    </source>
</evidence>
<dbReference type="Proteomes" id="UP001166286">
    <property type="component" value="Unassembled WGS sequence"/>
</dbReference>
<dbReference type="PROSITE" id="PS00571">
    <property type="entry name" value="AMIDASES"/>
    <property type="match status" value="1"/>
</dbReference>
<feature type="domain" description="Amidase" evidence="3">
    <location>
        <begin position="150"/>
        <end position="560"/>
    </location>
</feature>
<name>A0AA39QWC0_9LECA</name>
<evidence type="ECO:0000256" key="1">
    <source>
        <dbReference type="ARBA" id="ARBA00009199"/>
    </source>
</evidence>
<dbReference type="InterPro" id="IPR000120">
    <property type="entry name" value="Amidase"/>
</dbReference>
<dbReference type="PANTHER" id="PTHR11895">
    <property type="entry name" value="TRANSAMIDASE"/>
    <property type="match status" value="1"/>
</dbReference>
<evidence type="ECO:0000259" key="3">
    <source>
        <dbReference type="Pfam" id="PF01425"/>
    </source>
</evidence>
<sequence length="601" mass="64201">MEKTQQPVKVGYYGYPEAKEGPNTTYSNQQASNPVLRGIPLAIAGSLVTHLNLVSSFLWSNAGFNSLRRLDLEDYEPRYDPTVIPKAKNESTTANAGSGSTVDHAVYINGPKYPNRHYYTIADYHSAYESGKLTPTAVAQALLDLVPKHKAAFLDVKKDQVLAAAEASTQRYKDGNSRSMLDGVPVSVKDEVDLKGHSKSMGSSTDYTNPQDVTSWCVRKWEEAGAVIVGKLNMHEQGLDTTNNNPITGTPLNPHNPHYYTGGSSGGSAYATAAGLFPVTLGADGGGSIRIPAAYCGVYGLKPSHARVSGSPTIGLAQSTGVLGPIASSMADLEYAYRIMSAPNPSSTHSSAFPSPTTRIPTPPSQKLIGIYKPYFTTGVDPSVLSACNAALSYFSNHGNYHIIDIHLPYLPQGQLAHAMTILSEISSELTSLSSLTPANKILISVGKQTPATDFLLAQRLRNLLMQHLAFLFQKHPGLLIVTPTTPNAGWHISGGAADLKYGVSDANMSLRAMTYVWMANFSGCPSLTIPVGRARPKEGEGMVPVGLMAMGEWGGEEGLMEWGRVGEEWAWREGPEGMGKPGVWEDVLGLAGRGGSDDAS</sequence>
<evidence type="ECO:0000256" key="2">
    <source>
        <dbReference type="SAM" id="MobiDB-lite"/>
    </source>
</evidence>
<dbReference type="InterPro" id="IPR023631">
    <property type="entry name" value="Amidase_dom"/>
</dbReference>
<proteinExistence type="inferred from homology"/>
<protein>
    <recommendedName>
        <fullName evidence="3">Amidase domain-containing protein</fullName>
    </recommendedName>
</protein>
<feature type="region of interest" description="Disordered" evidence="2">
    <location>
        <begin position="168"/>
        <end position="187"/>
    </location>
</feature>
<dbReference type="Gene3D" id="3.90.1300.10">
    <property type="entry name" value="Amidase signature (AS) domain"/>
    <property type="match status" value="1"/>
</dbReference>
<keyword evidence="5" id="KW-1185">Reference proteome</keyword>
<dbReference type="SUPFAM" id="SSF75304">
    <property type="entry name" value="Amidase signature (AS) enzymes"/>
    <property type="match status" value="1"/>
</dbReference>
<dbReference type="EMBL" id="JAFEKC020000019">
    <property type="protein sequence ID" value="KAK0509285.1"/>
    <property type="molecule type" value="Genomic_DNA"/>
</dbReference>
<gene>
    <name evidence="4" type="ORF">JMJ35_008656</name>
</gene>